<evidence type="ECO:0000256" key="5">
    <source>
        <dbReference type="ARBA" id="ARBA00022692"/>
    </source>
</evidence>
<dbReference type="InterPro" id="IPR055348">
    <property type="entry name" value="DctQ"/>
</dbReference>
<feature type="transmembrane region" description="Helical" evidence="9">
    <location>
        <begin position="92"/>
        <end position="114"/>
    </location>
</feature>
<dbReference type="InterPro" id="IPR007387">
    <property type="entry name" value="TRAP_DctQ"/>
</dbReference>
<feature type="transmembrane region" description="Helical" evidence="9">
    <location>
        <begin position="21"/>
        <end position="38"/>
    </location>
</feature>
<organism evidence="11 12">
    <name type="scientific">Thalassospira alkalitolerans</name>
    <dbReference type="NCBI Taxonomy" id="1293890"/>
    <lineage>
        <taxon>Bacteria</taxon>
        <taxon>Pseudomonadati</taxon>
        <taxon>Pseudomonadota</taxon>
        <taxon>Alphaproteobacteria</taxon>
        <taxon>Rhodospirillales</taxon>
        <taxon>Thalassospiraceae</taxon>
        <taxon>Thalassospira</taxon>
    </lineage>
</organism>
<gene>
    <name evidence="11" type="ORF">TALK_04410</name>
</gene>
<keyword evidence="3" id="KW-1003">Cell membrane</keyword>
<feature type="transmembrane region" description="Helical" evidence="9">
    <location>
        <begin position="143"/>
        <end position="165"/>
    </location>
</feature>
<dbReference type="Proteomes" id="UP000193396">
    <property type="component" value="Unassembled WGS sequence"/>
</dbReference>
<evidence type="ECO:0000256" key="9">
    <source>
        <dbReference type="RuleBase" id="RU369079"/>
    </source>
</evidence>
<dbReference type="STRING" id="1293890.TALK_04410"/>
<proteinExistence type="inferred from homology"/>
<dbReference type="PANTHER" id="PTHR35011">
    <property type="entry name" value="2,3-DIKETO-L-GULONATE TRAP TRANSPORTER SMALL PERMEASE PROTEIN YIAM"/>
    <property type="match status" value="1"/>
</dbReference>
<evidence type="ECO:0000313" key="11">
    <source>
        <dbReference type="EMBL" id="OSQ49580.1"/>
    </source>
</evidence>
<evidence type="ECO:0000256" key="8">
    <source>
        <dbReference type="ARBA" id="ARBA00038436"/>
    </source>
</evidence>
<dbReference type="Pfam" id="PF04290">
    <property type="entry name" value="DctQ"/>
    <property type="match status" value="1"/>
</dbReference>
<comment type="subcellular location">
    <subcellularLocation>
        <location evidence="1 9">Cell inner membrane</location>
        <topology evidence="1 9">Multi-pass membrane protein</topology>
    </subcellularLocation>
</comment>
<comment type="subunit">
    <text evidence="9">The complex comprises the extracytoplasmic solute receptor protein and the two transmembrane proteins.</text>
</comment>
<name>A0A1Y2LF48_9PROT</name>
<dbReference type="AlphaFoldDB" id="A0A1Y2LF48"/>
<feature type="domain" description="Tripartite ATP-independent periplasmic transporters DctQ component" evidence="10">
    <location>
        <begin position="29"/>
        <end position="159"/>
    </location>
</feature>
<keyword evidence="2 9" id="KW-0813">Transport</keyword>
<evidence type="ECO:0000256" key="6">
    <source>
        <dbReference type="ARBA" id="ARBA00022989"/>
    </source>
</evidence>
<dbReference type="GO" id="GO:0022857">
    <property type="term" value="F:transmembrane transporter activity"/>
    <property type="evidence" value="ECO:0007669"/>
    <property type="project" value="UniProtKB-UniRule"/>
</dbReference>
<keyword evidence="6 9" id="KW-1133">Transmembrane helix</keyword>
<evidence type="ECO:0000259" key="10">
    <source>
        <dbReference type="Pfam" id="PF04290"/>
    </source>
</evidence>
<dbReference type="RefSeq" id="WP_085616247.1">
    <property type="nucleotide sequence ID" value="NZ_CAXBPE010000040.1"/>
</dbReference>
<dbReference type="PANTHER" id="PTHR35011:SF4">
    <property type="entry name" value="SLL1102 PROTEIN"/>
    <property type="match status" value="1"/>
</dbReference>
<reference evidence="11 12" key="1">
    <citation type="submission" date="2014-03" db="EMBL/GenBank/DDBJ databases">
        <title>The draft genome sequence of Thalassospira alkalitolerans JCM 18968.</title>
        <authorList>
            <person name="Lai Q."/>
            <person name="Shao Z."/>
        </authorList>
    </citation>
    <scope>NUCLEOTIDE SEQUENCE [LARGE SCALE GENOMIC DNA]</scope>
    <source>
        <strain evidence="11 12">JCM 18968</strain>
    </source>
</reference>
<evidence type="ECO:0000256" key="3">
    <source>
        <dbReference type="ARBA" id="ARBA00022475"/>
    </source>
</evidence>
<feature type="transmembrane region" description="Helical" evidence="9">
    <location>
        <begin position="53"/>
        <end position="71"/>
    </location>
</feature>
<protein>
    <recommendedName>
        <fullName evidence="9">TRAP transporter small permease protein</fullName>
    </recommendedName>
</protein>
<keyword evidence="7 9" id="KW-0472">Membrane</keyword>
<accession>A0A1Y2LF48</accession>
<dbReference type="EMBL" id="JFKB01000002">
    <property type="protein sequence ID" value="OSQ49580.1"/>
    <property type="molecule type" value="Genomic_DNA"/>
</dbReference>
<keyword evidence="12" id="KW-1185">Reference proteome</keyword>
<keyword evidence="5 9" id="KW-0812">Transmembrane</keyword>
<evidence type="ECO:0000256" key="4">
    <source>
        <dbReference type="ARBA" id="ARBA00022519"/>
    </source>
</evidence>
<dbReference type="GO" id="GO:0005886">
    <property type="term" value="C:plasma membrane"/>
    <property type="evidence" value="ECO:0007669"/>
    <property type="project" value="UniProtKB-SubCell"/>
</dbReference>
<comment type="caution">
    <text evidence="11">The sequence shown here is derived from an EMBL/GenBank/DDBJ whole genome shotgun (WGS) entry which is preliminary data.</text>
</comment>
<evidence type="ECO:0000256" key="2">
    <source>
        <dbReference type="ARBA" id="ARBA00022448"/>
    </source>
</evidence>
<keyword evidence="4 9" id="KW-0997">Cell inner membrane</keyword>
<evidence type="ECO:0000256" key="1">
    <source>
        <dbReference type="ARBA" id="ARBA00004429"/>
    </source>
</evidence>
<comment type="function">
    <text evidence="9">Part of the tripartite ATP-independent periplasmic (TRAP) transport system.</text>
</comment>
<evidence type="ECO:0000313" key="12">
    <source>
        <dbReference type="Proteomes" id="UP000193396"/>
    </source>
</evidence>
<dbReference type="OrthoDB" id="9794346at2"/>
<comment type="similarity">
    <text evidence="8 9">Belongs to the TRAP transporter small permease family.</text>
</comment>
<evidence type="ECO:0000256" key="7">
    <source>
        <dbReference type="ARBA" id="ARBA00023136"/>
    </source>
</evidence>
<sequence length="196" mass="21877">MEALLKLSDGIDAIVSRVGKWAALLAIPLMLTIVYDVIQRKFGGQGSIKLQELEWHLHTGLFMLCFGFGYIRDSHVRIELIRDNLRPRTRAIIEMIGAILCILPFCGLVLYFGYDFVLRSFENNEVSAATTGLTHRWIIKSTIPIGFGLLAMAGLSVFLKCYVFVFGPTNLRNHAGHYVGATHHADLGNEAARLKD</sequence>